<evidence type="ECO:0000256" key="4">
    <source>
        <dbReference type="ARBA" id="ARBA00023136"/>
    </source>
</evidence>
<name>A0A4V7I933_BIBTR</name>
<evidence type="ECO:0000313" key="6">
    <source>
        <dbReference type="EMBL" id="AHG81479.1"/>
    </source>
</evidence>
<keyword evidence="3 5" id="KW-1133">Transmembrane helix</keyword>
<dbReference type="PANTHER" id="PTHR30249">
    <property type="entry name" value="PUTATIVE SEROTONIN TRANSPORTER"/>
    <property type="match status" value="1"/>
</dbReference>
<reference evidence="6 7" key="1">
    <citation type="journal article" date="2014" name="Genome Announc.">
        <title>Complete Closed Genome Sequences of Three Bibersteinia trehalosi Nasopharyngeal Isolates from Cattle with Shipping Fever.</title>
        <authorList>
            <person name="Harhay G.P."/>
            <person name="McVey D.S."/>
            <person name="Koren S."/>
            <person name="Phillippy A.M."/>
            <person name="Bono J."/>
            <person name="Harhay D.M."/>
            <person name="Clawson M.L."/>
            <person name="Heaton M.P."/>
            <person name="Chitko-McKown C.G."/>
            <person name="Korlach J."/>
            <person name="Smith T.P."/>
        </authorList>
    </citation>
    <scope>NUCLEOTIDE SEQUENCE [LARGE SCALE GENOMIC DNA]</scope>
    <source>
        <strain evidence="6 7">USDA-ARS-USMARC-188</strain>
    </source>
</reference>
<dbReference type="InterPro" id="IPR007300">
    <property type="entry name" value="CidB/LrgB"/>
</dbReference>
<feature type="transmembrane region" description="Helical" evidence="5">
    <location>
        <begin position="47"/>
        <end position="65"/>
    </location>
</feature>
<gene>
    <name evidence="6" type="ORF">F542_7610</name>
</gene>
<dbReference type="PANTHER" id="PTHR30249:SF0">
    <property type="entry name" value="PLASTIDAL GLYCOLATE_GLYCERATE TRANSLOCATOR 1, CHLOROPLASTIC"/>
    <property type="match status" value="1"/>
</dbReference>
<sequence length="214" mass="22824">MAFLIAIRLSRLLKSSIFNPFILALLLIIAVLLLGDFSYQEYYAGNQPLNSLLNLSIVALALPFYEQLHQVKRKWKQILALCFISAVLTMLSGMYLAKLFGGSEEIIASIAGKSVTMPIALLISQELGGNNALTGIGVMIAGLTGAVFGTMLLGILKVKRLFAIGLSMGAVSHALGTARSMEIGNEAASFAAIAFVLCGVFSSFIAPLLLRLIL</sequence>
<evidence type="ECO:0000256" key="1">
    <source>
        <dbReference type="ARBA" id="ARBA00004141"/>
    </source>
</evidence>
<feature type="transmembrane region" description="Helical" evidence="5">
    <location>
        <begin position="132"/>
        <end position="154"/>
    </location>
</feature>
<proteinExistence type="predicted"/>
<dbReference type="EMBL" id="CP006954">
    <property type="protein sequence ID" value="AHG81479.1"/>
    <property type="molecule type" value="Genomic_DNA"/>
</dbReference>
<dbReference type="Pfam" id="PF04172">
    <property type="entry name" value="LrgB"/>
    <property type="match status" value="1"/>
</dbReference>
<comment type="subcellular location">
    <subcellularLocation>
        <location evidence="1">Membrane</location>
        <topology evidence="1">Multi-pass membrane protein</topology>
    </subcellularLocation>
</comment>
<evidence type="ECO:0000256" key="3">
    <source>
        <dbReference type="ARBA" id="ARBA00022989"/>
    </source>
</evidence>
<feature type="transmembrane region" description="Helical" evidence="5">
    <location>
        <begin position="187"/>
        <end position="210"/>
    </location>
</feature>
<organism evidence="6 7">
    <name type="scientific">Bibersteinia trehalosi USDA-ARS-USMARC-188</name>
    <dbReference type="NCBI Taxonomy" id="1263829"/>
    <lineage>
        <taxon>Bacteria</taxon>
        <taxon>Pseudomonadati</taxon>
        <taxon>Pseudomonadota</taxon>
        <taxon>Gammaproteobacteria</taxon>
        <taxon>Pasteurellales</taxon>
        <taxon>Pasteurellaceae</taxon>
        <taxon>Bibersteinia</taxon>
    </lineage>
</organism>
<feature type="transmembrane region" description="Helical" evidence="5">
    <location>
        <begin position="77"/>
        <end position="97"/>
    </location>
</feature>
<dbReference type="Proteomes" id="UP000019091">
    <property type="component" value="Chromosome"/>
</dbReference>
<evidence type="ECO:0000256" key="5">
    <source>
        <dbReference type="SAM" id="Phobius"/>
    </source>
</evidence>
<protein>
    <submittedName>
        <fullName evidence="6">Uncharacterized protein</fullName>
    </submittedName>
</protein>
<feature type="transmembrane region" description="Helical" evidence="5">
    <location>
        <begin position="161"/>
        <end position="181"/>
    </location>
</feature>
<keyword evidence="2 5" id="KW-0812">Transmembrane</keyword>
<evidence type="ECO:0000256" key="2">
    <source>
        <dbReference type="ARBA" id="ARBA00022692"/>
    </source>
</evidence>
<accession>A0A4V7I933</accession>
<dbReference type="KEGG" id="btre:F542_7610"/>
<evidence type="ECO:0000313" key="7">
    <source>
        <dbReference type="Proteomes" id="UP000019091"/>
    </source>
</evidence>
<dbReference type="GO" id="GO:0016020">
    <property type="term" value="C:membrane"/>
    <property type="evidence" value="ECO:0007669"/>
    <property type="project" value="UniProtKB-SubCell"/>
</dbReference>
<dbReference type="AlphaFoldDB" id="A0A4V7I933"/>
<feature type="transmembrane region" description="Helical" evidence="5">
    <location>
        <begin position="12"/>
        <end position="35"/>
    </location>
</feature>
<keyword evidence="4 5" id="KW-0472">Membrane</keyword>